<feature type="region of interest" description="Disordered" evidence="1">
    <location>
        <begin position="1"/>
        <end position="21"/>
    </location>
</feature>
<dbReference type="GO" id="GO:0008897">
    <property type="term" value="F:holo-[acyl-carrier-protein] synthase activity"/>
    <property type="evidence" value="ECO:0007669"/>
    <property type="project" value="InterPro"/>
</dbReference>
<protein>
    <submittedName>
        <fullName evidence="2">4'-phosphopantetheinyl transferase</fullName>
    </submittedName>
</protein>
<organism evidence="2">
    <name type="scientific">uncultured Desulfovibrio sp</name>
    <dbReference type="NCBI Taxonomy" id="167968"/>
    <lineage>
        <taxon>Bacteria</taxon>
        <taxon>Pseudomonadati</taxon>
        <taxon>Thermodesulfobacteriota</taxon>
        <taxon>Desulfovibrionia</taxon>
        <taxon>Desulfovibrionales</taxon>
        <taxon>Desulfovibrionaceae</taxon>
        <taxon>Desulfovibrio</taxon>
        <taxon>environmental samples</taxon>
    </lineage>
</organism>
<evidence type="ECO:0000313" key="2">
    <source>
        <dbReference type="EMBL" id="SCM71130.1"/>
    </source>
</evidence>
<gene>
    <name evidence="2" type="ORF">KL86DES1_10883</name>
</gene>
<proteinExistence type="predicted"/>
<accession>A0A212L0T2</accession>
<dbReference type="SUPFAM" id="SSF56214">
    <property type="entry name" value="4'-phosphopantetheinyl transferase"/>
    <property type="match status" value="1"/>
</dbReference>
<dbReference type="InterPro" id="IPR037143">
    <property type="entry name" value="4-PPantetheinyl_Trfase_dom_sf"/>
</dbReference>
<dbReference type="RefSeq" id="WP_179979653.1">
    <property type="nucleotide sequence ID" value="NZ_LT608333.1"/>
</dbReference>
<dbReference type="GO" id="GO:0000287">
    <property type="term" value="F:magnesium ion binding"/>
    <property type="evidence" value="ECO:0007669"/>
    <property type="project" value="InterPro"/>
</dbReference>
<keyword evidence="2" id="KW-0808">Transferase</keyword>
<dbReference type="EMBL" id="FMJC01000001">
    <property type="protein sequence ID" value="SCM71130.1"/>
    <property type="molecule type" value="Genomic_DNA"/>
</dbReference>
<evidence type="ECO:0000256" key="1">
    <source>
        <dbReference type="SAM" id="MobiDB-lite"/>
    </source>
</evidence>
<reference evidence="2" key="1">
    <citation type="submission" date="2016-08" db="EMBL/GenBank/DDBJ databases">
        <authorList>
            <person name="Seilhamer J.J."/>
        </authorList>
    </citation>
    <scope>NUCLEOTIDE SEQUENCE</scope>
    <source>
        <strain evidence="2">86-1</strain>
    </source>
</reference>
<sequence>MGKAGTDQNSQEQSSFFSPPGQTSAVLADFPGAAQLQGAWAQASAADLRWIWAAQAAKHGVIILYSPLPRLEGLALHHWCAHLEEVLVPWLSPAQLSHLQCFGSSDAALKARCSRLLARALLIRLVMAATHASIITRGAADAAKSPRQHADMYSHMAWLSLEGLDRDYLGRPVMPGWRAAFSHSGHAAFCAAFRLGHESKNPPCHQNADQLDAETLQDFRPCLAVDAESLLNPPPDPRAYSGRELTAPLAKESCVRDALRRWTIKEALLKSAGLGLSRDPALVNSGFFGQRRGRAQFCHEGSKGFALGPGSARQTIPCRHIGWQLVPCAEHWLCVAAPVSPDRPLLVTGRPLRAHWSGVLNSLG</sequence>
<dbReference type="AlphaFoldDB" id="A0A212L0T2"/>
<name>A0A212L0T2_9BACT</name>